<dbReference type="GeneID" id="95982353"/>
<dbReference type="RefSeq" id="XP_069213480.1">
    <property type="nucleotide sequence ID" value="XM_069349936.1"/>
</dbReference>
<protein>
    <recommendedName>
        <fullName evidence="1">Glutaredoxin-like protein</fullName>
    </recommendedName>
</protein>
<reference evidence="2 3" key="1">
    <citation type="submission" date="2023-08" db="EMBL/GenBank/DDBJ databases">
        <title>Annotated Genome Sequence of Vanrija albida AlHP1.</title>
        <authorList>
            <person name="Herzog R."/>
        </authorList>
    </citation>
    <scope>NUCLEOTIDE SEQUENCE [LARGE SCALE GENOMIC DNA]</scope>
    <source>
        <strain evidence="2 3">AlHP1</strain>
    </source>
</reference>
<dbReference type="InterPro" id="IPR008554">
    <property type="entry name" value="Glutaredoxin-like"/>
</dbReference>
<dbReference type="EMBL" id="JBBXJM010000001">
    <property type="protein sequence ID" value="KAL1413536.1"/>
    <property type="molecule type" value="Genomic_DNA"/>
</dbReference>
<dbReference type="Gene3D" id="3.40.30.10">
    <property type="entry name" value="Glutaredoxin"/>
    <property type="match status" value="1"/>
</dbReference>
<dbReference type="InterPro" id="IPR036249">
    <property type="entry name" value="Thioredoxin-like_sf"/>
</dbReference>
<comment type="caution">
    <text evidence="2">The sequence shown here is derived from an EMBL/GenBank/DDBJ whole genome shotgun (WGS) entry which is preliminary data.</text>
</comment>
<proteinExistence type="inferred from homology"/>
<name>A0ABR3QGQ0_9TREE</name>
<evidence type="ECO:0000313" key="3">
    <source>
        <dbReference type="Proteomes" id="UP001565368"/>
    </source>
</evidence>
<dbReference type="PANTHER" id="PTHR33558:SF1">
    <property type="entry name" value="GLUTAREDOXIN-LIKE PROTEIN C5ORF63 HOMOLOG"/>
    <property type="match status" value="1"/>
</dbReference>
<evidence type="ECO:0000313" key="2">
    <source>
        <dbReference type="EMBL" id="KAL1413536.1"/>
    </source>
</evidence>
<sequence>MPPKPPLPRLTLFTGPHCSLCDVAKAELAQVRQTHPFTISLWDIRKPPADASDADAARWRRAYQYEIPVLHLDGVEVQKNRIDSAALRRVLEDWSKARRAEGGGE</sequence>
<organism evidence="2 3">
    <name type="scientific">Vanrija albida</name>
    <dbReference type="NCBI Taxonomy" id="181172"/>
    <lineage>
        <taxon>Eukaryota</taxon>
        <taxon>Fungi</taxon>
        <taxon>Dikarya</taxon>
        <taxon>Basidiomycota</taxon>
        <taxon>Agaricomycotina</taxon>
        <taxon>Tremellomycetes</taxon>
        <taxon>Trichosporonales</taxon>
        <taxon>Trichosporonaceae</taxon>
        <taxon>Vanrija</taxon>
    </lineage>
</organism>
<dbReference type="PANTHER" id="PTHR33558">
    <property type="entry name" value="GLUTAREDOXIN-LIKE PROTEIN C5ORF63 HOMOLOG"/>
    <property type="match status" value="1"/>
</dbReference>
<dbReference type="Proteomes" id="UP001565368">
    <property type="component" value="Unassembled WGS sequence"/>
</dbReference>
<keyword evidence="3" id="KW-1185">Reference proteome</keyword>
<accession>A0ABR3QGQ0</accession>
<keyword evidence="1" id="KW-0249">Electron transport</keyword>
<evidence type="ECO:0000256" key="1">
    <source>
        <dbReference type="RuleBase" id="RU363082"/>
    </source>
</evidence>
<dbReference type="InterPro" id="IPR052565">
    <property type="entry name" value="Glutaredoxin-like_YDR286C"/>
</dbReference>
<dbReference type="SUPFAM" id="SSF52833">
    <property type="entry name" value="Thioredoxin-like"/>
    <property type="match status" value="1"/>
</dbReference>
<keyword evidence="1" id="KW-0813">Transport</keyword>
<comment type="similarity">
    <text evidence="1">Belongs to the glutaredoxin family.</text>
</comment>
<gene>
    <name evidence="2" type="ORF">Q8F55_001310</name>
</gene>
<dbReference type="Pfam" id="PF05768">
    <property type="entry name" value="Glrx-like"/>
    <property type="match status" value="1"/>
</dbReference>